<evidence type="ECO:0000256" key="7">
    <source>
        <dbReference type="ARBA" id="ARBA00023180"/>
    </source>
</evidence>
<evidence type="ECO:0000256" key="3">
    <source>
        <dbReference type="ARBA" id="ARBA00022692"/>
    </source>
</evidence>
<evidence type="ECO:0000256" key="6">
    <source>
        <dbReference type="ARBA" id="ARBA00023170"/>
    </source>
</evidence>
<keyword evidence="3 8" id="KW-0812">Transmembrane</keyword>
<sequence length="644" mass="74468">MENIFGSDFLSSIYFNIFSTQRMKSVCVVQLPPVFPTLSPNLAYFTHIDNLDPYKEPGKGSKWRERKVVPHYVLIPVSISNLSQHSIPVGRYLSSKLIAMDAISQSVYIGCIPCNPKSRDYDSTPFQLGGFNYKTQNTSLVHFQPHNINLNRINKFWNHLHRDLNLGRKERDSHSFIVLQRRRKLFMNCFGYESFIYVKQDKCALNIIRELYNCTSRKICNSLFDSNIYDSVKQQQKMIKNRNLRFSAVGAQYHGTKFVIFHGMKAETKSLSRITSLLYPLSMETWITFLISLIVSACILKLTNRQQNSCFWVISSCVEQGSTIHLKNSFKNFHLILIWLFATLLFRNFYTSSMYSYLTKKPEISGIPKTFEDLKDSNRYSLMSDPCVPHHLSECKGVNLLGDIVPIPNELNSFCKLYLPENMHVLSKEDSAVPYEFIWRLSMHLPSSCRTISGHGSWKCNNSLIWENFGLVYHTNFERRECGALLTPLISFSGERSVFRNNDPVMVPEPFLWSFRMRSYISSEMIEDTLSSLVDSGILNYYKFFKDSLQLSRKLKRMNFQLKRRDSRVFLTFAIAILQNKVIRSGNEPHNTLKGEVTSSSVNDLSAVWLLYELLITFAIFTFVGEKCVSLALSKPNRRSLLKS</sequence>
<evidence type="ECO:0000313" key="10">
    <source>
        <dbReference type="Proteomes" id="UP001642540"/>
    </source>
</evidence>
<protein>
    <submittedName>
        <fullName evidence="9">Uncharacterized protein</fullName>
    </submittedName>
</protein>
<dbReference type="EMBL" id="CAXLJM020000011">
    <property type="protein sequence ID" value="CAL8076451.1"/>
    <property type="molecule type" value="Genomic_DNA"/>
</dbReference>
<dbReference type="PANTHER" id="PTHR42643:SF24">
    <property type="entry name" value="IONOTROPIC RECEPTOR 60A"/>
    <property type="match status" value="1"/>
</dbReference>
<proteinExistence type="predicted"/>
<evidence type="ECO:0000256" key="8">
    <source>
        <dbReference type="SAM" id="Phobius"/>
    </source>
</evidence>
<keyword evidence="10" id="KW-1185">Reference proteome</keyword>
<accession>A0ABP1PT23</accession>
<dbReference type="InterPro" id="IPR052192">
    <property type="entry name" value="Insect_Ionotropic_Sensory_Rcpt"/>
</dbReference>
<evidence type="ECO:0000256" key="4">
    <source>
        <dbReference type="ARBA" id="ARBA00022989"/>
    </source>
</evidence>
<feature type="transmembrane region" description="Helical" evidence="8">
    <location>
        <begin position="277"/>
        <end position="300"/>
    </location>
</feature>
<evidence type="ECO:0000313" key="9">
    <source>
        <dbReference type="EMBL" id="CAL8076451.1"/>
    </source>
</evidence>
<reference evidence="9 10" key="1">
    <citation type="submission" date="2024-08" db="EMBL/GenBank/DDBJ databases">
        <authorList>
            <person name="Cucini C."/>
            <person name="Frati F."/>
        </authorList>
    </citation>
    <scope>NUCLEOTIDE SEQUENCE [LARGE SCALE GENOMIC DNA]</scope>
</reference>
<keyword evidence="6" id="KW-0675">Receptor</keyword>
<feature type="transmembrane region" description="Helical" evidence="8">
    <location>
        <begin position="333"/>
        <end position="350"/>
    </location>
</feature>
<dbReference type="PANTHER" id="PTHR42643">
    <property type="entry name" value="IONOTROPIC RECEPTOR 20A-RELATED"/>
    <property type="match status" value="1"/>
</dbReference>
<keyword evidence="7" id="KW-0325">Glycoprotein</keyword>
<dbReference type="Gene3D" id="1.10.287.70">
    <property type="match status" value="1"/>
</dbReference>
<evidence type="ECO:0000256" key="1">
    <source>
        <dbReference type="ARBA" id="ARBA00004651"/>
    </source>
</evidence>
<evidence type="ECO:0000256" key="5">
    <source>
        <dbReference type="ARBA" id="ARBA00023136"/>
    </source>
</evidence>
<comment type="subcellular location">
    <subcellularLocation>
        <location evidence="1">Cell membrane</location>
        <topology evidence="1">Multi-pass membrane protein</topology>
    </subcellularLocation>
</comment>
<keyword evidence="2" id="KW-1003">Cell membrane</keyword>
<gene>
    <name evidence="9" type="ORF">ODALV1_LOCUS3475</name>
</gene>
<name>A0ABP1PT23_9HEXA</name>
<dbReference type="Proteomes" id="UP001642540">
    <property type="component" value="Unassembled WGS sequence"/>
</dbReference>
<comment type="caution">
    <text evidence="9">The sequence shown here is derived from an EMBL/GenBank/DDBJ whole genome shotgun (WGS) entry which is preliminary data.</text>
</comment>
<keyword evidence="5 8" id="KW-0472">Membrane</keyword>
<organism evidence="9 10">
    <name type="scientific">Orchesella dallaii</name>
    <dbReference type="NCBI Taxonomy" id="48710"/>
    <lineage>
        <taxon>Eukaryota</taxon>
        <taxon>Metazoa</taxon>
        <taxon>Ecdysozoa</taxon>
        <taxon>Arthropoda</taxon>
        <taxon>Hexapoda</taxon>
        <taxon>Collembola</taxon>
        <taxon>Entomobryomorpha</taxon>
        <taxon>Entomobryoidea</taxon>
        <taxon>Orchesellidae</taxon>
        <taxon>Orchesellinae</taxon>
        <taxon>Orchesella</taxon>
    </lineage>
</organism>
<evidence type="ECO:0000256" key="2">
    <source>
        <dbReference type="ARBA" id="ARBA00022475"/>
    </source>
</evidence>
<keyword evidence="4 8" id="KW-1133">Transmembrane helix</keyword>